<dbReference type="STRING" id="225359.A0A2S4PVL5"/>
<evidence type="ECO:0000259" key="6">
    <source>
        <dbReference type="PROSITE" id="PS50054"/>
    </source>
</evidence>
<evidence type="ECO:0000256" key="2">
    <source>
        <dbReference type="ARBA" id="ARBA00013064"/>
    </source>
</evidence>
<dbReference type="EC" id="3.1.3.48" evidence="2"/>
<protein>
    <recommendedName>
        <fullName evidence="2">protein-tyrosine-phosphatase</fullName>
        <ecNumber evidence="2">3.1.3.48</ecNumber>
    </recommendedName>
</protein>
<dbReference type="GO" id="GO:0005634">
    <property type="term" value="C:nucleus"/>
    <property type="evidence" value="ECO:0007669"/>
    <property type="project" value="TreeGrafter"/>
</dbReference>
<evidence type="ECO:0000313" key="9">
    <source>
        <dbReference type="Proteomes" id="UP000237438"/>
    </source>
</evidence>
<evidence type="ECO:0000313" key="8">
    <source>
        <dbReference type="EMBL" id="POS86066.1"/>
    </source>
</evidence>
<dbReference type="InterPro" id="IPR000387">
    <property type="entry name" value="Tyr_Pase_dom"/>
</dbReference>
<dbReference type="GO" id="GO:0008138">
    <property type="term" value="F:protein tyrosine/serine/threonine phosphatase activity"/>
    <property type="evidence" value="ECO:0007669"/>
    <property type="project" value="InterPro"/>
</dbReference>
<feature type="active site" description="Phosphocysteine intermediate" evidence="5">
    <location>
        <position position="59"/>
    </location>
</feature>
<comment type="similarity">
    <text evidence="1">Belongs to the protein-tyrosine phosphatase family. Non-receptor class dual specificity subfamily.</text>
</comment>
<dbReference type="AlphaFoldDB" id="A0A2S4PVL5"/>
<dbReference type="Gene3D" id="3.90.190.10">
    <property type="entry name" value="Protein tyrosine phosphatase superfamily"/>
    <property type="match status" value="1"/>
</dbReference>
<dbReference type="PROSITE" id="PS50054">
    <property type="entry name" value="TYR_PHOSPHATASE_DUAL"/>
    <property type="match status" value="1"/>
</dbReference>
<dbReference type="EMBL" id="PEDP01000418">
    <property type="protein sequence ID" value="POS86066.1"/>
    <property type="molecule type" value="Genomic_DNA"/>
</dbReference>
<gene>
    <name evidence="8" type="ORF">EPUL_002328</name>
</gene>
<dbReference type="Pfam" id="PF00782">
    <property type="entry name" value="DSPc"/>
    <property type="match status" value="1"/>
</dbReference>
<dbReference type="InterPro" id="IPR000340">
    <property type="entry name" value="Dual-sp_phosphatase_cat-dom"/>
</dbReference>
<evidence type="ECO:0000259" key="7">
    <source>
        <dbReference type="PROSITE" id="PS50056"/>
    </source>
</evidence>
<sequence length="284" mass="32826">MKYDFKRYQHLQEFKHIQIEVDDIETENLLENFEKTGAWIKEALKNGNEGKPGVVLVHCAMGISRSVTVALAYLLRENAALEVSDALLLVQRVRPQAHPNDGFMAQLKLYKEMECPGNIEAHPKYKSWVYQQQIKMVRDTGMPPSNVRFLDEDQCSENLNEEKRDLELRCRKCRKILATSPYLIQHVPKSSPIVQKKLQRQMDNDHKLCTSHFIHPLSWMRPILEKGVLSGRLECPNKKCASLIGRYSWQGQRCSCETWVCPSFSLQKSRCDEAYSLRRSCSPG</sequence>
<dbReference type="InterPro" id="IPR020422">
    <property type="entry name" value="TYR_PHOSPHATASE_DUAL_dom"/>
</dbReference>
<evidence type="ECO:0000256" key="5">
    <source>
        <dbReference type="PIRSR" id="PIRSR000941-50"/>
    </source>
</evidence>
<dbReference type="InterPro" id="IPR016278">
    <property type="entry name" value="DUSP12"/>
</dbReference>
<evidence type="ECO:0000256" key="4">
    <source>
        <dbReference type="ARBA" id="ARBA00022912"/>
    </source>
</evidence>
<name>A0A2S4PVL5_9PEZI</name>
<dbReference type="PROSITE" id="PS50056">
    <property type="entry name" value="TYR_PHOSPHATASE_2"/>
    <property type="match status" value="1"/>
</dbReference>
<accession>A0A2S4PVL5</accession>
<feature type="domain" description="Tyrosine specific protein phosphatases" evidence="7">
    <location>
        <begin position="34"/>
        <end position="95"/>
    </location>
</feature>
<reference evidence="8 9" key="1">
    <citation type="submission" date="2017-10" db="EMBL/GenBank/DDBJ databases">
        <title>Development of genomic resources for the powdery mildew, Erysiphe pulchra.</title>
        <authorList>
            <person name="Wadl P.A."/>
            <person name="Mack B.M."/>
            <person name="Moore G."/>
            <person name="Beltz S.B."/>
        </authorList>
    </citation>
    <scope>NUCLEOTIDE SEQUENCE [LARGE SCALE GENOMIC DNA]</scope>
    <source>
        <strain evidence="8">Cflorida</strain>
    </source>
</reference>
<evidence type="ECO:0000256" key="1">
    <source>
        <dbReference type="ARBA" id="ARBA00008601"/>
    </source>
</evidence>
<dbReference type="PANTHER" id="PTHR45848">
    <property type="entry name" value="DUAL SPECIFICITY PROTEIN PHOSPHATASE 12 FAMILY MEMBER"/>
    <property type="match status" value="1"/>
</dbReference>
<dbReference type="SMART" id="SM00195">
    <property type="entry name" value="DSPc"/>
    <property type="match status" value="1"/>
</dbReference>
<dbReference type="OrthoDB" id="2017893at2759"/>
<feature type="domain" description="Tyrosine-protein phosphatase" evidence="6">
    <location>
        <begin position="1"/>
        <end position="116"/>
    </location>
</feature>
<dbReference type="SUPFAM" id="SSF52799">
    <property type="entry name" value="(Phosphotyrosine protein) phosphatases II"/>
    <property type="match status" value="1"/>
</dbReference>
<organism evidence="8 9">
    <name type="scientific">Erysiphe pulchra</name>
    <dbReference type="NCBI Taxonomy" id="225359"/>
    <lineage>
        <taxon>Eukaryota</taxon>
        <taxon>Fungi</taxon>
        <taxon>Dikarya</taxon>
        <taxon>Ascomycota</taxon>
        <taxon>Pezizomycotina</taxon>
        <taxon>Leotiomycetes</taxon>
        <taxon>Erysiphales</taxon>
        <taxon>Erysiphaceae</taxon>
        <taxon>Erysiphe</taxon>
    </lineage>
</organism>
<proteinExistence type="inferred from homology"/>
<keyword evidence="9" id="KW-1185">Reference proteome</keyword>
<dbReference type="InterPro" id="IPR029021">
    <property type="entry name" value="Prot-tyrosine_phosphatase-like"/>
</dbReference>
<comment type="caution">
    <text evidence="8">The sequence shown here is derived from an EMBL/GenBank/DDBJ whole genome shotgun (WGS) entry which is preliminary data.</text>
</comment>
<evidence type="ECO:0000256" key="3">
    <source>
        <dbReference type="ARBA" id="ARBA00022801"/>
    </source>
</evidence>
<keyword evidence="3" id="KW-0378">Hydrolase</keyword>
<keyword evidence="4" id="KW-0904">Protein phosphatase</keyword>
<dbReference type="PANTHER" id="PTHR45848:SF4">
    <property type="entry name" value="DUAL SPECIFICITY PROTEIN PHOSPHATASE 12"/>
    <property type="match status" value="1"/>
</dbReference>
<dbReference type="PIRSF" id="PIRSF000941">
    <property type="entry name" value="DUSP12"/>
    <property type="match status" value="1"/>
</dbReference>
<dbReference type="Proteomes" id="UP000237438">
    <property type="component" value="Unassembled WGS sequence"/>
</dbReference>
<dbReference type="GO" id="GO:0004725">
    <property type="term" value="F:protein tyrosine phosphatase activity"/>
    <property type="evidence" value="ECO:0007669"/>
    <property type="project" value="UniProtKB-EC"/>
</dbReference>